<dbReference type="GO" id="GO:0020037">
    <property type="term" value="F:heme binding"/>
    <property type="evidence" value="ECO:0007669"/>
    <property type="project" value="InterPro"/>
</dbReference>
<proteinExistence type="predicted"/>
<feature type="domain" description="Cytochrome c" evidence="4">
    <location>
        <begin position="53"/>
        <end position="137"/>
    </location>
</feature>
<dbReference type="GO" id="GO:0009055">
    <property type="term" value="F:electron transfer activity"/>
    <property type="evidence" value="ECO:0007669"/>
    <property type="project" value="InterPro"/>
</dbReference>
<accession>A0A9X3YGW5</accession>
<keyword evidence="6" id="KW-1185">Reference proteome</keyword>
<dbReference type="EMBL" id="JAOVZO020000003">
    <property type="protein sequence ID" value="MDC8011464.1"/>
    <property type="molecule type" value="Genomic_DNA"/>
</dbReference>
<evidence type="ECO:0000313" key="6">
    <source>
        <dbReference type="Proteomes" id="UP001139971"/>
    </source>
</evidence>
<protein>
    <recommendedName>
        <fullName evidence="4">Cytochrome c domain-containing protein</fullName>
    </recommendedName>
</protein>
<sequence>MRARTIVLAVAVAVGGALQLPVEYSPVGAAKADEFTKADLDRWAAEFEAVATEGRRLWTSPELGTNGVACGQCHPNGANTHPETYPKFQKQAGRVVAIWEMVNWCIRNPLEGKALAADDPKMIAIQAYLAKERRGVKLEPGKH</sequence>
<keyword evidence="1" id="KW-0349">Heme</keyword>
<reference evidence="5" key="1">
    <citation type="submission" date="2023-02" db="EMBL/GenBank/DDBJ databases">
        <title>Tahibacter soli sp. nov. isolated from soil.</title>
        <authorList>
            <person name="Baek J.H."/>
            <person name="Lee J.K."/>
            <person name="Choi D.G."/>
            <person name="Jeon C.O."/>
        </authorList>
    </citation>
    <scope>NUCLEOTIDE SEQUENCE</scope>
    <source>
        <strain evidence="5">BL</strain>
    </source>
</reference>
<dbReference type="InterPro" id="IPR036909">
    <property type="entry name" value="Cyt_c-like_dom_sf"/>
</dbReference>
<dbReference type="AlphaFoldDB" id="A0A9X3YGW5"/>
<evidence type="ECO:0000256" key="1">
    <source>
        <dbReference type="ARBA" id="ARBA00022617"/>
    </source>
</evidence>
<dbReference type="Proteomes" id="UP001139971">
    <property type="component" value="Unassembled WGS sequence"/>
</dbReference>
<evidence type="ECO:0000256" key="3">
    <source>
        <dbReference type="ARBA" id="ARBA00023004"/>
    </source>
</evidence>
<dbReference type="GO" id="GO:0046872">
    <property type="term" value="F:metal ion binding"/>
    <property type="evidence" value="ECO:0007669"/>
    <property type="project" value="UniProtKB-KW"/>
</dbReference>
<evidence type="ECO:0000313" key="5">
    <source>
        <dbReference type="EMBL" id="MDC8011464.1"/>
    </source>
</evidence>
<dbReference type="RefSeq" id="WP_263542688.1">
    <property type="nucleotide sequence ID" value="NZ_JAOVZO020000003.1"/>
</dbReference>
<keyword evidence="3" id="KW-0408">Iron</keyword>
<evidence type="ECO:0000259" key="4">
    <source>
        <dbReference type="Pfam" id="PF21342"/>
    </source>
</evidence>
<dbReference type="Gene3D" id="1.10.760.10">
    <property type="entry name" value="Cytochrome c-like domain"/>
    <property type="match status" value="1"/>
</dbReference>
<name>A0A9X3YGW5_9GAMM</name>
<comment type="caution">
    <text evidence="5">The sequence shown here is derived from an EMBL/GenBank/DDBJ whole genome shotgun (WGS) entry which is preliminary data.</text>
</comment>
<dbReference type="InterPro" id="IPR009056">
    <property type="entry name" value="Cyt_c-like_dom"/>
</dbReference>
<dbReference type="Pfam" id="PF21342">
    <property type="entry name" value="SoxA-TsdA_cyt-c"/>
    <property type="match status" value="1"/>
</dbReference>
<gene>
    <name evidence="5" type="ORF">OD750_002760</name>
</gene>
<dbReference type="SUPFAM" id="SSF46626">
    <property type="entry name" value="Cytochrome c"/>
    <property type="match status" value="1"/>
</dbReference>
<evidence type="ECO:0000256" key="2">
    <source>
        <dbReference type="ARBA" id="ARBA00022723"/>
    </source>
</evidence>
<organism evidence="5 6">
    <name type="scientific">Tahibacter soli</name>
    <dbReference type="NCBI Taxonomy" id="2983605"/>
    <lineage>
        <taxon>Bacteria</taxon>
        <taxon>Pseudomonadati</taxon>
        <taxon>Pseudomonadota</taxon>
        <taxon>Gammaproteobacteria</taxon>
        <taxon>Lysobacterales</taxon>
        <taxon>Rhodanobacteraceae</taxon>
        <taxon>Tahibacter</taxon>
    </lineage>
</organism>
<keyword evidence="2" id="KW-0479">Metal-binding</keyword>